<dbReference type="SUPFAM" id="SSF53850">
    <property type="entry name" value="Periplasmic binding protein-like II"/>
    <property type="match status" value="1"/>
</dbReference>
<evidence type="ECO:0000256" key="4">
    <source>
        <dbReference type="ARBA" id="ARBA00023163"/>
    </source>
</evidence>
<reference evidence="7" key="1">
    <citation type="journal article" date="2019" name="Int. J. Syst. Evol. Microbiol.">
        <title>The Global Catalogue of Microorganisms (GCM) 10K type strain sequencing project: providing services to taxonomists for standard genome sequencing and annotation.</title>
        <authorList>
            <consortium name="The Broad Institute Genomics Platform"/>
            <consortium name="The Broad Institute Genome Sequencing Center for Infectious Disease"/>
            <person name="Wu L."/>
            <person name="Ma J."/>
        </authorList>
    </citation>
    <scope>NUCLEOTIDE SEQUENCE [LARGE SCALE GENOMIC DNA]</scope>
    <source>
        <strain evidence="7">LMG 29247</strain>
    </source>
</reference>
<sequence>MNSPTPPAPLDWESQRTFLAVIREGSLSAAARALQLAQPTVRRRLDALEKAVGSALFTRSPTGLHPTPIALELARHAETMAAAAEAFARAASAADDDRSGTVRISCSELMGVEVLPRLLAPLQAEHPGLVLELSPTNRVEDLLRQEADLAVRMAPLTQGAVVARKAAAIRLGLFAHRDYLARAGVPQDWADLPRFALVGPDRDTATLRAVSLGQAPLRRAMFTLRTDSHLAQLAAVRAGMGIGVCQLPLAAREPDLVPVLPALYSHTMETWVAMHEDLRRVRRVGRVFRHLVQALEGYAAV</sequence>
<dbReference type="InterPro" id="IPR005119">
    <property type="entry name" value="LysR_subst-bd"/>
</dbReference>
<evidence type="ECO:0000256" key="3">
    <source>
        <dbReference type="ARBA" id="ARBA00023125"/>
    </source>
</evidence>
<evidence type="ECO:0000313" key="7">
    <source>
        <dbReference type="Proteomes" id="UP001597304"/>
    </source>
</evidence>
<dbReference type="InterPro" id="IPR036388">
    <property type="entry name" value="WH-like_DNA-bd_sf"/>
</dbReference>
<comment type="similarity">
    <text evidence="1">Belongs to the LysR transcriptional regulatory family.</text>
</comment>
<evidence type="ECO:0000313" key="6">
    <source>
        <dbReference type="EMBL" id="MFD1710627.1"/>
    </source>
</evidence>
<keyword evidence="2" id="KW-0805">Transcription regulation</keyword>
<gene>
    <name evidence="6" type="ORF">ACFSF0_08420</name>
</gene>
<dbReference type="Pfam" id="PF00126">
    <property type="entry name" value="HTH_1"/>
    <property type="match status" value="1"/>
</dbReference>
<dbReference type="InterPro" id="IPR058163">
    <property type="entry name" value="LysR-type_TF_proteobact-type"/>
</dbReference>
<dbReference type="Gene3D" id="3.40.190.290">
    <property type="match status" value="1"/>
</dbReference>
<dbReference type="RefSeq" id="WP_147914893.1">
    <property type="nucleotide sequence ID" value="NZ_JBHUEJ010000017.1"/>
</dbReference>
<proteinExistence type="inferred from homology"/>
<dbReference type="InterPro" id="IPR000847">
    <property type="entry name" value="LysR_HTH_N"/>
</dbReference>
<feature type="domain" description="HTH lysR-type" evidence="5">
    <location>
        <begin position="10"/>
        <end position="67"/>
    </location>
</feature>
<evidence type="ECO:0000256" key="2">
    <source>
        <dbReference type="ARBA" id="ARBA00023015"/>
    </source>
</evidence>
<organism evidence="6 7">
    <name type="scientific">Ottowia flava</name>
    <dbReference type="NCBI Taxonomy" id="2675430"/>
    <lineage>
        <taxon>Bacteria</taxon>
        <taxon>Pseudomonadati</taxon>
        <taxon>Pseudomonadota</taxon>
        <taxon>Betaproteobacteria</taxon>
        <taxon>Burkholderiales</taxon>
        <taxon>Comamonadaceae</taxon>
        <taxon>Ottowia</taxon>
    </lineage>
</organism>
<evidence type="ECO:0000256" key="1">
    <source>
        <dbReference type="ARBA" id="ARBA00009437"/>
    </source>
</evidence>
<evidence type="ECO:0000259" key="5">
    <source>
        <dbReference type="PROSITE" id="PS50931"/>
    </source>
</evidence>
<comment type="caution">
    <text evidence="6">The sequence shown here is derived from an EMBL/GenBank/DDBJ whole genome shotgun (WGS) entry which is preliminary data.</text>
</comment>
<dbReference type="SUPFAM" id="SSF46785">
    <property type="entry name" value="Winged helix' DNA-binding domain"/>
    <property type="match status" value="1"/>
</dbReference>
<keyword evidence="3" id="KW-0238">DNA-binding</keyword>
<dbReference type="Pfam" id="PF03466">
    <property type="entry name" value="LysR_substrate"/>
    <property type="match status" value="1"/>
</dbReference>
<name>A0ABW4KRD6_9BURK</name>
<dbReference type="EMBL" id="JBHUEJ010000017">
    <property type="protein sequence ID" value="MFD1710627.1"/>
    <property type="molecule type" value="Genomic_DNA"/>
</dbReference>
<dbReference type="PROSITE" id="PS50931">
    <property type="entry name" value="HTH_LYSR"/>
    <property type="match status" value="1"/>
</dbReference>
<keyword evidence="7" id="KW-1185">Reference proteome</keyword>
<dbReference type="Gene3D" id="1.10.10.10">
    <property type="entry name" value="Winged helix-like DNA-binding domain superfamily/Winged helix DNA-binding domain"/>
    <property type="match status" value="1"/>
</dbReference>
<dbReference type="InterPro" id="IPR036390">
    <property type="entry name" value="WH_DNA-bd_sf"/>
</dbReference>
<protein>
    <submittedName>
        <fullName evidence="6">LysR substrate-binding domain-containing protein</fullName>
    </submittedName>
</protein>
<dbReference type="Proteomes" id="UP001597304">
    <property type="component" value="Unassembled WGS sequence"/>
</dbReference>
<dbReference type="PANTHER" id="PTHR30537">
    <property type="entry name" value="HTH-TYPE TRANSCRIPTIONAL REGULATOR"/>
    <property type="match status" value="1"/>
</dbReference>
<dbReference type="PANTHER" id="PTHR30537:SF3">
    <property type="entry name" value="TRANSCRIPTIONAL REGULATORY PROTEIN"/>
    <property type="match status" value="1"/>
</dbReference>
<accession>A0ABW4KRD6</accession>
<dbReference type="PRINTS" id="PR00039">
    <property type="entry name" value="HTHLYSR"/>
</dbReference>
<keyword evidence="4" id="KW-0804">Transcription</keyword>